<proteinExistence type="predicted"/>
<accession>A0A6M1TE68</accession>
<keyword evidence="3" id="KW-1185">Reference proteome</keyword>
<dbReference type="Proteomes" id="UP000479132">
    <property type="component" value="Unassembled WGS sequence"/>
</dbReference>
<evidence type="ECO:0000313" key="3">
    <source>
        <dbReference type="Proteomes" id="UP000479132"/>
    </source>
</evidence>
<organism evidence="2 3">
    <name type="scientific">Fodinibius halophilus</name>
    <dbReference type="NCBI Taxonomy" id="1736908"/>
    <lineage>
        <taxon>Bacteria</taxon>
        <taxon>Pseudomonadati</taxon>
        <taxon>Balneolota</taxon>
        <taxon>Balneolia</taxon>
        <taxon>Balneolales</taxon>
        <taxon>Balneolaceae</taxon>
        <taxon>Fodinibius</taxon>
    </lineage>
</organism>
<comment type="caution">
    <text evidence="2">The sequence shown here is derived from an EMBL/GenBank/DDBJ whole genome shotgun (WGS) entry which is preliminary data.</text>
</comment>
<feature type="domain" description="FlgD/Vpr Ig-like" evidence="1">
    <location>
        <begin position="449"/>
        <end position="502"/>
    </location>
</feature>
<reference evidence="2 3" key="1">
    <citation type="submission" date="2020-02" db="EMBL/GenBank/DDBJ databases">
        <title>Aliifodinibius halophilus 2W32, complete genome.</title>
        <authorList>
            <person name="Li Y."/>
            <person name="Wu S."/>
        </authorList>
    </citation>
    <scope>NUCLEOTIDE SEQUENCE [LARGE SCALE GENOMIC DNA]</scope>
    <source>
        <strain evidence="2 3">2W32</strain>
    </source>
</reference>
<evidence type="ECO:0000313" key="2">
    <source>
        <dbReference type="EMBL" id="NGP86970.1"/>
    </source>
</evidence>
<sequence>MLQSSRFFLCFLILLVGISISGYTQIVGPVSSPVKSIESNSVSNMEAFGDTLWIGPGLNRNIANNAQWYYPQNADSVVAGRGSVYSLALAQDTIWAGLGYTAATADGDVQAGLGYHYSTDGGDQWQFIDNPNDEKDDSTFVYGGTTYSKLPVTAQQQSPPFEIALRKETIFSANWALGLVRSQNFGKTWNRIILPPQQTDTLKPTSEYTFNGNGANRYDPRFDQNLLGFAVLIDKAGTVWCGTAGGINISNNALTAPADSIRWHHLQVDESDDGLLGNWIITIKQHPTTGDIWMTNWPGGLSDKETYGIVRTSDTGQTFDHYLEGERINDIGFFNGTIYAAGDNGLFRSSDNGANWQKVPQIQSPNTFIKKSAVYYSLATTTKRLWVGTSDGIASTPNDGTSWQITRVNFPLSGKNRYRQEAPSVDAYAYPNPFSPRRHQLVRIKYKVKKAGKVTIRLFDFGMNLIKKLDSGTYSPGTYEAVWDGTSTTDKQVANGAVFYQIDTPGNTIRGKILLID</sequence>
<dbReference type="AlphaFoldDB" id="A0A6M1TE68"/>
<dbReference type="Gene3D" id="2.130.10.10">
    <property type="entry name" value="YVTN repeat-like/Quinoprotein amine dehydrogenase"/>
    <property type="match status" value="1"/>
</dbReference>
<dbReference type="SUPFAM" id="SSF110296">
    <property type="entry name" value="Oligoxyloglucan reducing end-specific cellobiohydrolase"/>
    <property type="match status" value="1"/>
</dbReference>
<gene>
    <name evidence="2" type="ORF">G3569_01285</name>
</gene>
<dbReference type="InterPro" id="IPR015943">
    <property type="entry name" value="WD40/YVTN_repeat-like_dom_sf"/>
</dbReference>
<dbReference type="EMBL" id="JAALLS010000001">
    <property type="protein sequence ID" value="NGP86970.1"/>
    <property type="molecule type" value="Genomic_DNA"/>
</dbReference>
<dbReference type="InterPro" id="IPR036278">
    <property type="entry name" value="Sialidase_sf"/>
</dbReference>
<dbReference type="RefSeq" id="WP_165265275.1">
    <property type="nucleotide sequence ID" value="NZ_JAALLS010000001.1"/>
</dbReference>
<name>A0A6M1TE68_9BACT</name>
<dbReference type="Pfam" id="PF13860">
    <property type="entry name" value="FlgD_ig"/>
    <property type="match status" value="1"/>
</dbReference>
<dbReference type="SUPFAM" id="SSF50939">
    <property type="entry name" value="Sialidases"/>
    <property type="match status" value="1"/>
</dbReference>
<evidence type="ECO:0000259" key="1">
    <source>
        <dbReference type="Pfam" id="PF13860"/>
    </source>
</evidence>
<dbReference type="Gene3D" id="2.60.40.4070">
    <property type="match status" value="1"/>
</dbReference>
<protein>
    <recommendedName>
        <fullName evidence="1">FlgD/Vpr Ig-like domain-containing protein</fullName>
    </recommendedName>
</protein>
<dbReference type="InterPro" id="IPR025965">
    <property type="entry name" value="FlgD/Vpr_Ig-like"/>
</dbReference>